<organism evidence="8 9">
    <name type="scientific">Ostreobium quekettii</name>
    <dbReference type="NCBI Taxonomy" id="121088"/>
    <lineage>
        <taxon>Eukaryota</taxon>
        <taxon>Viridiplantae</taxon>
        <taxon>Chlorophyta</taxon>
        <taxon>core chlorophytes</taxon>
        <taxon>Ulvophyceae</taxon>
        <taxon>TCBD clade</taxon>
        <taxon>Bryopsidales</taxon>
        <taxon>Ostreobineae</taxon>
        <taxon>Ostreobiaceae</taxon>
        <taxon>Ostreobium</taxon>
    </lineage>
</organism>
<evidence type="ECO:0000256" key="3">
    <source>
        <dbReference type="ARBA" id="ARBA00022692"/>
    </source>
</evidence>
<feature type="transmembrane region" description="Helical" evidence="6">
    <location>
        <begin position="146"/>
        <end position="165"/>
    </location>
</feature>
<feature type="transmembrane region" description="Helical" evidence="6">
    <location>
        <begin position="61"/>
        <end position="85"/>
    </location>
</feature>
<dbReference type="OrthoDB" id="66620at2759"/>
<dbReference type="InterPro" id="IPR050352">
    <property type="entry name" value="ABCG_transporters"/>
</dbReference>
<reference evidence="8" key="1">
    <citation type="submission" date="2020-12" db="EMBL/GenBank/DDBJ databases">
        <authorList>
            <person name="Iha C."/>
        </authorList>
    </citation>
    <scope>NUCLEOTIDE SEQUENCE</scope>
</reference>
<accession>A0A8S1JDV0</accession>
<dbReference type="GO" id="GO:0140359">
    <property type="term" value="F:ABC-type transporter activity"/>
    <property type="evidence" value="ECO:0007669"/>
    <property type="project" value="InterPro"/>
</dbReference>
<evidence type="ECO:0000313" key="8">
    <source>
        <dbReference type="EMBL" id="CAD7705430.1"/>
    </source>
</evidence>
<evidence type="ECO:0000256" key="5">
    <source>
        <dbReference type="ARBA" id="ARBA00023136"/>
    </source>
</evidence>
<feature type="domain" description="ABC-2 type transporter transmembrane" evidence="7">
    <location>
        <begin position="2"/>
        <end position="103"/>
    </location>
</feature>
<dbReference type="PANTHER" id="PTHR48041:SF91">
    <property type="entry name" value="ABC TRANSPORTER G FAMILY MEMBER 28"/>
    <property type="match status" value="1"/>
</dbReference>
<feature type="transmembrane region" description="Helical" evidence="6">
    <location>
        <begin position="30"/>
        <end position="49"/>
    </location>
</feature>
<comment type="caution">
    <text evidence="8">The sequence shown here is derived from an EMBL/GenBank/DDBJ whole genome shotgun (WGS) entry which is preliminary data.</text>
</comment>
<comment type="subcellular location">
    <subcellularLocation>
        <location evidence="1">Membrane</location>
        <topology evidence="1">Multi-pass membrane protein</topology>
    </subcellularLocation>
</comment>
<dbReference type="Pfam" id="PF01061">
    <property type="entry name" value="ABC2_membrane"/>
    <property type="match status" value="1"/>
</dbReference>
<evidence type="ECO:0000313" key="9">
    <source>
        <dbReference type="Proteomes" id="UP000708148"/>
    </source>
</evidence>
<dbReference type="InterPro" id="IPR013525">
    <property type="entry name" value="ABC2_TM"/>
</dbReference>
<sequence>MITLVASAVFGAMVFFPVKLQGSFLLFWCVYFVTLATGVALGYLVAALSPNMDVANAALPAYGMTLLLFSGFLIRATNIPSYWFWYSKLTFVRYAWGAQMVNQWGDADIDCGEEPDNEACIVTGGDGSRMTVLQFYGFDGVNKWEYVGIEGAFFAGFFILAYLVLTLKKYSNR</sequence>
<dbReference type="EMBL" id="CAJHUC010003125">
    <property type="protein sequence ID" value="CAD7705430.1"/>
    <property type="molecule type" value="Genomic_DNA"/>
</dbReference>
<dbReference type="PANTHER" id="PTHR48041">
    <property type="entry name" value="ABC TRANSPORTER G FAMILY MEMBER 28"/>
    <property type="match status" value="1"/>
</dbReference>
<dbReference type="AlphaFoldDB" id="A0A8S1JDV0"/>
<evidence type="ECO:0000256" key="6">
    <source>
        <dbReference type="SAM" id="Phobius"/>
    </source>
</evidence>
<keyword evidence="9" id="KW-1185">Reference proteome</keyword>
<keyword evidence="3 6" id="KW-0812">Transmembrane</keyword>
<evidence type="ECO:0000256" key="1">
    <source>
        <dbReference type="ARBA" id="ARBA00004141"/>
    </source>
</evidence>
<evidence type="ECO:0000259" key="7">
    <source>
        <dbReference type="Pfam" id="PF01061"/>
    </source>
</evidence>
<name>A0A8S1JDV0_9CHLO</name>
<keyword evidence="2" id="KW-0813">Transport</keyword>
<evidence type="ECO:0000256" key="4">
    <source>
        <dbReference type="ARBA" id="ARBA00022989"/>
    </source>
</evidence>
<keyword evidence="4 6" id="KW-1133">Transmembrane helix</keyword>
<protein>
    <recommendedName>
        <fullName evidence="7">ABC-2 type transporter transmembrane domain-containing protein</fullName>
    </recommendedName>
</protein>
<evidence type="ECO:0000256" key="2">
    <source>
        <dbReference type="ARBA" id="ARBA00022448"/>
    </source>
</evidence>
<gene>
    <name evidence="8" type="ORF">OSTQU699_LOCUS10785</name>
</gene>
<dbReference type="GO" id="GO:0016020">
    <property type="term" value="C:membrane"/>
    <property type="evidence" value="ECO:0007669"/>
    <property type="project" value="UniProtKB-SubCell"/>
</dbReference>
<keyword evidence="5 6" id="KW-0472">Membrane</keyword>
<proteinExistence type="predicted"/>
<dbReference type="Proteomes" id="UP000708148">
    <property type="component" value="Unassembled WGS sequence"/>
</dbReference>